<evidence type="ECO:0000313" key="2">
    <source>
        <dbReference type="EMBL" id="RVT93274.1"/>
    </source>
</evidence>
<keyword evidence="1 2" id="KW-0808">Transferase</keyword>
<evidence type="ECO:0000256" key="1">
    <source>
        <dbReference type="ARBA" id="ARBA00022679"/>
    </source>
</evidence>
<name>A0A437M6Z5_9SPHN</name>
<sequence>MTDTIDRPLAGITILDLLDSSVAGITRSYVELGAEVIRPEPQGAFGGADPASPAGVRWLVANVGKVVVQADDDAALAELINRADMIVEAAPGKAAALLRPDRREATVVVTVGMFGAGGSHAGWQATDPVLHALTGVLSRSGLEGREPLMPPGELAIECAMAQAAYVGTAALYAAMRTGKGDRVDVSLLDAAVQALDPGFGISGSATLGRAARHLPPGRPVKGFQYPILPCADGDVRLCVLAPRQWQNMWRWMGEPAEFAGPEYLKTAVRQQSAPLLAAIAAFVADKSRAELERDGTAHGVPISGILTLEECLASAHVAARDLIGTVKIGESSEVRLPNGIVEIDGARMNASDGPAAAPAVTNCVPATADPARPLAGLKVLDLGVIVVGGEQSRLLADMGADVVKVESAAFPDGTRHSYLPTGLSVSFAAGHRNKRSLGLNLRADEGKALFRRLAAEADVILSNFKPGTMESLGFGYDELSAINPAIIMAESSAFGASGPWAGRMGYGPLVRAAAGLTDKWRYADDPTSYSDSITIYPDHVGARYGTMAVLALLARRLRTGRGGRVSISQMEVMLSHFAIEIAGASLGVDATAAPDAPWGVFQAAGHDDWCVVTVRNDADWAALTQIVGRADWSGPDFATAQLRRARRAAIEADVATWMAGQDADAAMRRLQAAGVPAARMLRVADLPDFDYYRERGFYRVDHHPHMDEPIIAERRHAASALLDEADGRPAPLMGEHSAEVIRDWLGLDQGEIDRLLADAILEPVQPEVARMVAAGEGRAAA</sequence>
<dbReference type="Gene3D" id="3.30.1540.10">
    <property type="entry name" value="formyl-coa transferase, domain 3"/>
    <property type="match status" value="2"/>
</dbReference>
<dbReference type="InterPro" id="IPR044855">
    <property type="entry name" value="CoA-Trfase_III_dom3_sf"/>
</dbReference>
<reference evidence="2 3" key="1">
    <citation type="submission" date="2019-01" db="EMBL/GenBank/DDBJ databases">
        <authorList>
            <person name="Chen W.-M."/>
        </authorList>
    </citation>
    <scope>NUCLEOTIDE SEQUENCE [LARGE SCALE GENOMIC DNA]</scope>
    <source>
        <strain evidence="2 3">CCP-7</strain>
    </source>
</reference>
<dbReference type="PANTHER" id="PTHR48228">
    <property type="entry name" value="SUCCINYL-COA--D-CITRAMALATE COA-TRANSFERASE"/>
    <property type="match status" value="1"/>
</dbReference>
<keyword evidence="3" id="KW-1185">Reference proteome</keyword>
<evidence type="ECO:0000313" key="3">
    <source>
        <dbReference type="Proteomes" id="UP000282971"/>
    </source>
</evidence>
<comment type="caution">
    <text evidence="2">The sequence shown here is derived from an EMBL/GenBank/DDBJ whole genome shotgun (WGS) entry which is preliminary data.</text>
</comment>
<protein>
    <submittedName>
        <fullName evidence="2">CoA transferase</fullName>
    </submittedName>
</protein>
<organism evidence="2 3">
    <name type="scientific">Sphingomonas crocodyli</name>
    <dbReference type="NCBI Taxonomy" id="1979270"/>
    <lineage>
        <taxon>Bacteria</taxon>
        <taxon>Pseudomonadati</taxon>
        <taxon>Pseudomonadota</taxon>
        <taxon>Alphaproteobacteria</taxon>
        <taxon>Sphingomonadales</taxon>
        <taxon>Sphingomonadaceae</taxon>
        <taxon>Sphingomonas</taxon>
    </lineage>
</organism>
<dbReference type="EMBL" id="SACN01000001">
    <property type="protein sequence ID" value="RVT93274.1"/>
    <property type="molecule type" value="Genomic_DNA"/>
</dbReference>
<dbReference type="GO" id="GO:0016740">
    <property type="term" value="F:transferase activity"/>
    <property type="evidence" value="ECO:0007669"/>
    <property type="project" value="UniProtKB-KW"/>
</dbReference>
<dbReference type="InterPro" id="IPR023606">
    <property type="entry name" value="CoA-Trfase_III_dom_1_sf"/>
</dbReference>
<dbReference type="Proteomes" id="UP000282971">
    <property type="component" value="Unassembled WGS sequence"/>
</dbReference>
<proteinExistence type="predicted"/>
<dbReference type="Gene3D" id="3.40.50.10540">
    <property type="entry name" value="Crotonobetainyl-coa:carnitine coa-transferase, domain 1"/>
    <property type="match status" value="2"/>
</dbReference>
<dbReference type="PANTHER" id="PTHR48228:SF6">
    <property type="entry name" value="L-CARNITINE COA-TRANSFERASE"/>
    <property type="match status" value="1"/>
</dbReference>
<dbReference type="SUPFAM" id="SSF89796">
    <property type="entry name" value="CoA-transferase family III (CaiB/BaiF)"/>
    <property type="match status" value="2"/>
</dbReference>
<dbReference type="RefSeq" id="WP_127741716.1">
    <property type="nucleotide sequence ID" value="NZ_SACN01000001.1"/>
</dbReference>
<dbReference type="Pfam" id="PF02515">
    <property type="entry name" value="CoA_transf_3"/>
    <property type="match status" value="2"/>
</dbReference>
<dbReference type="InterPro" id="IPR003673">
    <property type="entry name" value="CoA-Trfase_fam_III"/>
</dbReference>
<gene>
    <name evidence="2" type="ORF">EOD43_05135</name>
</gene>
<dbReference type="AlphaFoldDB" id="A0A437M6Z5"/>
<accession>A0A437M6Z5</accession>
<dbReference type="InterPro" id="IPR050509">
    <property type="entry name" value="CoA-transferase_III"/>
</dbReference>
<dbReference type="OrthoDB" id="5720311at2"/>